<organism evidence="1 2">
    <name type="scientific">Dentiscutata erythropus</name>
    <dbReference type="NCBI Taxonomy" id="1348616"/>
    <lineage>
        <taxon>Eukaryota</taxon>
        <taxon>Fungi</taxon>
        <taxon>Fungi incertae sedis</taxon>
        <taxon>Mucoromycota</taxon>
        <taxon>Glomeromycotina</taxon>
        <taxon>Glomeromycetes</taxon>
        <taxon>Diversisporales</taxon>
        <taxon>Gigasporaceae</taxon>
        <taxon>Dentiscutata</taxon>
    </lineage>
</organism>
<dbReference type="OrthoDB" id="2465010at2759"/>
<keyword evidence="2" id="KW-1185">Reference proteome</keyword>
<dbReference type="EMBL" id="CAJVPY010002147">
    <property type="protein sequence ID" value="CAG8550262.1"/>
    <property type="molecule type" value="Genomic_DNA"/>
</dbReference>
<evidence type="ECO:0000313" key="2">
    <source>
        <dbReference type="Proteomes" id="UP000789405"/>
    </source>
</evidence>
<dbReference type="Proteomes" id="UP000789405">
    <property type="component" value="Unassembled WGS sequence"/>
</dbReference>
<comment type="caution">
    <text evidence="1">The sequence shown here is derived from an EMBL/GenBank/DDBJ whole genome shotgun (WGS) entry which is preliminary data.</text>
</comment>
<evidence type="ECO:0000313" key="1">
    <source>
        <dbReference type="EMBL" id="CAG8550262.1"/>
    </source>
</evidence>
<protein>
    <submittedName>
        <fullName evidence="1">19642_t:CDS:1</fullName>
    </submittedName>
</protein>
<gene>
    <name evidence="1" type="ORF">DERYTH_LOCUS5232</name>
</gene>
<dbReference type="AlphaFoldDB" id="A0A9N9AZ56"/>
<name>A0A9N9AZ56_9GLOM</name>
<accession>A0A9N9AZ56</accession>
<reference evidence="1" key="1">
    <citation type="submission" date="2021-06" db="EMBL/GenBank/DDBJ databases">
        <authorList>
            <person name="Kallberg Y."/>
            <person name="Tangrot J."/>
            <person name="Rosling A."/>
        </authorList>
    </citation>
    <scope>NUCLEOTIDE SEQUENCE</scope>
    <source>
        <strain evidence="1">MA453B</strain>
    </source>
</reference>
<proteinExistence type="predicted"/>
<sequence length="44" mass="5230">MDTKSEEANMIEKVYNFDWSLTSLGPMDLWEPAIKTAMRIQKFY</sequence>